<dbReference type="SUPFAM" id="SSF63825">
    <property type="entry name" value="YWTD domain"/>
    <property type="match status" value="1"/>
</dbReference>
<dbReference type="SUPFAM" id="SSF103647">
    <property type="entry name" value="TSP type-3 repeat"/>
    <property type="match status" value="2"/>
</dbReference>
<evidence type="ECO:0000313" key="5">
    <source>
        <dbReference type="Proteomes" id="UP000186953"/>
    </source>
</evidence>
<reference evidence="5" key="1">
    <citation type="submission" date="2017-01" db="EMBL/GenBank/DDBJ databases">
        <authorList>
            <person name="Varghese N."/>
            <person name="Submissions S."/>
        </authorList>
    </citation>
    <scope>NUCLEOTIDE SEQUENCE [LARGE SCALE GENOMIC DNA]</scope>
    <source>
        <strain evidence="5">DSM 15366</strain>
    </source>
</reference>
<sequence>MKKHLKKTLLFLICCSSFGILQAQNAPVIISTPIADATEDSAYNYSFRAVDSDNDEVSLSVKNGTALPSWLNFGSGSLTTTDFGDPIDRPGGVAIDDQGNVYVAEQNGSSIYKITPNGTTTVFATVTPNRKFGMLVDGTDLYISYFDLNKITKLDLNNPGAGEVDFVAVINGPLSIVKKDGYMYVAQYNESKISKIDMANTNVSDFVTGLDGPFGLGFDSNGVLYIANFDGRNLSKFENGVLTKDIMSFPYPASDVKLDADDNIYISSYTSGVKKIAADLSTTTDISTTGIVWGMSISANGTLIWGIESLNKVVKLETGAVLSGTPTNDDVGDHNVCLSATDGITTVDQCFTITVTNVNDAPTITGTPAHVINVGEVYGFTPTGNDVDALDELTYSIVNKPSWASFDTATGKLYGTPEFVDLGDYSGIVISVSDIESASVSLSGFSITVEDNIAPTAPVVTSNALQNTLEPIFTGTAEANSRVVLSFSDGTNNLQYTVLVDAEGIWKVDTANADDNAIIPTIVEGELEIRLTATDASDNTSTQTIQTLQIDTTAPVLPIVLSPANDVLVSTTTYDINGTHNEDSITILLYADDDNDGVADTNTFLTSTTVGENTSLTWSLQVTLSLTEPNNFVIIAEDDFGNRSLAVNVPTITIDTDNDGVPDNVDACANTPTGEAVDTNGCSDSQKDADNDGVNDAEDDCPNTPTGETVDTNGCSDSQKDSDFDGVNDADDQCPDSPEDEAVDAEGCAASQKGVDTDGDGIPDEEDTDDDNDGIADTEDAFPLDEEEDTDTDGDGTGDNADTDDDDDGYTDQDELEEGTDPLEADSYPTDDEATVEEKTLVPAQAFTPNGDGNNDTWVVPGIENYPGNIVKVYNRWGHVVFETKGYSNNWGGFYNSNKEQLPVGSYMYVIDLGNGSAPLQGWIFINN</sequence>
<proteinExistence type="predicted"/>
<evidence type="ECO:0000259" key="3">
    <source>
        <dbReference type="SMART" id="SM00736"/>
    </source>
</evidence>
<dbReference type="InterPro" id="IPR028974">
    <property type="entry name" value="TSP_type-3_rpt"/>
</dbReference>
<dbReference type="AlphaFoldDB" id="A0A1N6YI71"/>
<protein>
    <submittedName>
        <fullName evidence="4">Gliding motility-associated C-terminal domain-containing protein</fullName>
    </submittedName>
</protein>
<dbReference type="GO" id="GO:0016020">
    <property type="term" value="C:membrane"/>
    <property type="evidence" value="ECO:0007669"/>
    <property type="project" value="InterPro"/>
</dbReference>
<dbReference type="STRING" id="228959.SAMN05421797_1073"/>
<accession>A0A1N6YI71</accession>
<dbReference type="Proteomes" id="UP000186953">
    <property type="component" value="Unassembled WGS sequence"/>
</dbReference>
<dbReference type="SMART" id="SM00736">
    <property type="entry name" value="CADG"/>
    <property type="match status" value="1"/>
</dbReference>
<feature type="compositionally biased region" description="Acidic residues" evidence="1">
    <location>
        <begin position="724"/>
        <end position="744"/>
    </location>
</feature>
<feature type="compositionally biased region" description="Acidic residues" evidence="1">
    <location>
        <begin position="691"/>
        <end position="701"/>
    </location>
</feature>
<evidence type="ECO:0000256" key="2">
    <source>
        <dbReference type="SAM" id="SignalP"/>
    </source>
</evidence>
<dbReference type="InterPro" id="IPR011042">
    <property type="entry name" value="6-blade_b-propeller_TolB-like"/>
</dbReference>
<dbReference type="Gene3D" id="4.10.1080.10">
    <property type="entry name" value="TSP type-3 repeat"/>
    <property type="match status" value="2"/>
</dbReference>
<dbReference type="RefSeq" id="WP_084182107.1">
    <property type="nucleotide sequence ID" value="NZ_FTMA01000007.1"/>
</dbReference>
<gene>
    <name evidence="4" type="ORF">SAMN05421797_1073</name>
</gene>
<dbReference type="SUPFAM" id="SSF49313">
    <property type="entry name" value="Cadherin-like"/>
    <property type="match status" value="3"/>
</dbReference>
<dbReference type="NCBIfam" id="TIGR04131">
    <property type="entry name" value="Bac_Flav_CTERM"/>
    <property type="match status" value="1"/>
</dbReference>
<dbReference type="Gene3D" id="2.120.10.30">
    <property type="entry name" value="TolB, C-terminal domain"/>
    <property type="match status" value="1"/>
</dbReference>
<dbReference type="Pfam" id="PF05345">
    <property type="entry name" value="He_PIG"/>
    <property type="match status" value="1"/>
</dbReference>
<feature type="compositionally biased region" description="Acidic residues" evidence="1">
    <location>
        <begin position="757"/>
        <end position="835"/>
    </location>
</feature>
<keyword evidence="2" id="KW-0732">Signal</keyword>
<dbReference type="EMBL" id="FTMA01000007">
    <property type="protein sequence ID" value="SIR14322.1"/>
    <property type="molecule type" value="Genomic_DNA"/>
</dbReference>
<dbReference type="InterPro" id="IPR013783">
    <property type="entry name" value="Ig-like_fold"/>
</dbReference>
<evidence type="ECO:0000256" key="1">
    <source>
        <dbReference type="SAM" id="MobiDB-lite"/>
    </source>
</evidence>
<dbReference type="InterPro" id="IPR026341">
    <property type="entry name" value="T9SS_type_B"/>
</dbReference>
<dbReference type="Gene3D" id="2.60.40.10">
    <property type="entry name" value="Immunoglobulins"/>
    <property type="match status" value="3"/>
</dbReference>
<name>A0A1N6YI71_9FLAO</name>
<evidence type="ECO:0000313" key="4">
    <source>
        <dbReference type="EMBL" id="SIR14322.1"/>
    </source>
</evidence>
<organism evidence="4 5">
    <name type="scientific">Maribacter ulvicola</name>
    <dbReference type="NCBI Taxonomy" id="228959"/>
    <lineage>
        <taxon>Bacteria</taxon>
        <taxon>Pseudomonadati</taxon>
        <taxon>Bacteroidota</taxon>
        <taxon>Flavobacteriia</taxon>
        <taxon>Flavobacteriales</taxon>
        <taxon>Flavobacteriaceae</taxon>
        <taxon>Maribacter</taxon>
    </lineage>
</organism>
<feature type="signal peptide" evidence="2">
    <location>
        <begin position="1"/>
        <end position="23"/>
    </location>
</feature>
<feature type="domain" description="Dystroglycan-type cadherin-like" evidence="3">
    <location>
        <begin position="265"/>
        <end position="362"/>
    </location>
</feature>
<dbReference type="InterPro" id="IPR015919">
    <property type="entry name" value="Cadherin-like_sf"/>
</dbReference>
<keyword evidence="5" id="KW-1185">Reference proteome</keyword>
<feature type="compositionally biased region" description="Polar residues" evidence="1">
    <location>
        <begin position="703"/>
        <end position="717"/>
    </location>
</feature>
<feature type="region of interest" description="Disordered" evidence="1">
    <location>
        <begin position="655"/>
        <end position="835"/>
    </location>
</feature>
<dbReference type="InterPro" id="IPR006644">
    <property type="entry name" value="Cadg"/>
</dbReference>
<dbReference type="Pfam" id="PF13585">
    <property type="entry name" value="CHU_C"/>
    <property type="match status" value="1"/>
</dbReference>
<dbReference type="OrthoDB" id="9805017at2"/>
<feature type="chain" id="PRO_5012546122" evidence="2">
    <location>
        <begin position="24"/>
        <end position="928"/>
    </location>
</feature>
<dbReference type="GO" id="GO:0005509">
    <property type="term" value="F:calcium ion binding"/>
    <property type="evidence" value="ECO:0007669"/>
    <property type="project" value="InterPro"/>
</dbReference>